<dbReference type="Pfam" id="PF00544">
    <property type="entry name" value="Pectate_lyase_4"/>
    <property type="match status" value="1"/>
</dbReference>
<dbReference type="InterPro" id="IPR045032">
    <property type="entry name" value="PEL"/>
</dbReference>
<comment type="caution">
    <text evidence="3">The sequence shown here is derived from an EMBL/GenBank/DDBJ whole genome shotgun (WGS) entry which is preliminary data.</text>
</comment>
<proteinExistence type="predicted"/>
<evidence type="ECO:0000313" key="4">
    <source>
        <dbReference type="Proteomes" id="UP001501447"/>
    </source>
</evidence>
<dbReference type="EMBL" id="BAAARJ010000008">
    <property type="protein sequence ID" value="GAA2613834.1"/>
    <property type="molecule type" value="Genomic_DNA"/>
</dbReference>
<gene>
    <name evidence="3" type="ORF">GCM10009863_29460</name>
</gene>
<evidence type="ECO:0000259" key="2">
    <source>
        <dbReference type="Pfam" id="PF00544"/>
    </source>
</evidence>
<organism evidence="3 4">
    <name type="scientific">Streptomyces axinellae</name>
    <dbReference type="NCBI Taxonomy" id="552788"/>
    <lineage>
        <taxon>Bacteria</taxon>
        <taxon>Bacillati</taxon>
        <taxon>Actinomycetota</taxon>
        <taxon>Actinomycetes</taxon>
        <taxon>Kitasatosporales</taxon>
        <taxon>Streptomycetaceae</taxon>
        <taxon>Streptomyces</taxon>
    </lineage>
</organism>
<dbReference type="InterPro" id="IPR012334">
    <property type="entry name" value="Pectin_lyas_fold"/>
</dbReference>
<dbReference type="InterPro" id="IPR002022">
    <property type="entry name" value="Pec_lyase"/>
</dbReference>
<keyword evidence="1" id="KW-0456">Lyase</keyword>
<reference evidence="3 4" key="1">
    <citation type="journal article" date="2019" name="Int. J. Syst. Evol. Microbiol.">
        <title>The Global Catalogue of Microorganisms (GCM) 10K type strain sequencing project: providing services to taxonomists for standard genome sequencing and annotation.</title>
        <authorList>
            <consortium name="The Broad Institute Genomics Platform"/>
            <consortium name="The Broad Institute Genome Sequencing Center for Infectious Disease"/>
            <person name="Wu L."/>
            <person name="Ma J."/>
        </authorList>
    </citation>
    <scope>NUCLEOTIDE SEQUENCE [LARGE SCALE GENOMIC DNA]</scope>
    <source>
        <strain evidence="3 4">JCM 16373</strain>
    </source>
</reference>
<dbReference type="Proteomes" id="UP001501447">
    <property type="component" value="Unassembled WGS sequence"/>
</dbReference>
<dbReference type="PANTHER" id="PTHR31683">
    <property type="entry name" value="PECTATE LYASE 18-RELATED"/>
    <property type="match status" value="1"/>
</dbReference>
<dbReference type="InterPro" id="IPR011050">
    <property type="entry name" value="Pectin_lyase_fold/virulence"/>
</dbReference>
<dbReference type="PANTHER" id="PTHR31683:SF18">
    <property type="entry name" value="PECTATE LYASE 21-RELATED"/>
    <property type="match status" value="1"/>
</dbReference>
<sequence>MWIDHNSFSAERDHDKEHDDGLLDIIHGSDNVTVSWNTFEDHFKGSLVDHSDKNSGEDTGHLKVTYPHHHFSDVYSRIPILRFGTGHFYNNYVRGAGTAAHSRRGAQTHVENNVFRTTKIAVTTGRSSDVDGYANLRRNDLGCAATEISRTRTFTSPPYSWSAGPVSSVVASVTAQAGAGRL</sequence>
<name>A0ABN3Q4Q2_9ACTN</name>
<feature type="domain" description="Pectate lyase" evidence="2">
    <location>
        <begin position="1"/>
        <end position="181"/>
    </location>
</feature>
<dbReference type="SUPFAM" id="SSF51126">
    <property type="entry name" value="Pectin lyase-like"/>
    <property type="match status" value="1"/>
</dbReference>
<keyword evidence="4" id="KW-1185">Reference proteome</keyword>
<accession>A0ABN3Q4Q2</accession>
<dbReference type="Gene3D" id="2.160.20.10">
    <property type="entry name" value="Single-stranded right-handed beta-helix, Pectin lyase-like"/>
    <property type="match status" value="1"/>
</dbReference>
<evidence type="ECO:0000313" key="3">
    <source>
        <dbReference type="EMBL" id="GAA2613834.1"/>
    </source>
</evidence>
<protein>
    <recommendedName>
        <fullName evidence="2">Pectate lyase domain-containing protein</fullName>
    </recommendedName>
</protein>
<evidence type="ECO:0000256" key="1">
    <source>
        <dbReference type="ARBA" id="ARBA00023239"/>
    </source>
</evidence>